<name>A0A0V8GF39_9BACL</name>
<evidence type="ECO:0000313" key="4">
    <source>
        <dbReference type="EMBL" id="KTR25419.1"/>
    </source>
</evidence>
<dbReference type="GO" id="GO:0003700">
    <property type="term" value="F:DNA-binding transcription factor activity"/>
    <property type="evidence" value="ECO:0007669"/>
    <property type="project" value="InterPro"/>
</dbReference>
<dbReference type="InterPro" id="IPR000835">
    <property type="entry name" value="HTH_MarR-typ"/>
</dbReference>
<dbReference type="PROSITE" id="PS50995">
    <property type="entry name" value="HTH_MARR_2"/>
    <property type="match status" value="1"/>
</dbReference>
<evidence type="ECO:0000313" key="6">
    <source>
        <dbReference type="Proteomes" id="UP000053797"/>
    </source>
</evidence>
<keyword evidence="8" id="KW-1185">Reference proteome</keyword>
<evidence type="ECO:0000259" key="2">
    <source>
        <dbReference type="PROSITE" id="PS50995"/>
    </source>
</evidence>
<dbReference type="PANTHER" id="PTHR33164">
    <property type="entry name" value="TRANSCRIPTIONAL REGULATOR, MARR FAMILY"/>
    <property type="match status" value="1"/>
</dbReference>
<protein>
    <submittedName>
        <fullName evidence="3">MarR family transcriptional regulator</fullName>
    </submittedName>
</protein>
<evidence type="ECO:0000313" key="8">
    <source>
        <dbReference type="Proteomes" id="UP001387110"/>
    </source>
</evidence>
<reference evidence="4 7" key="2">
    <citation type="journal article" date="2016" name="Front. Microbiol.">
        <title>Genomic Resource of Rice Seed Associated Bacteria.</title>
        <authorList>
            <person name="Midha S."/>
            <person name="Bansal K."/>
            <person name="Sharma S."/>
            <person name="Kumar N."/>
            <person name="Patil P.P."/>
            <person name="Chaudhry V."/>
            <person name="Patil P.B."/>
        </authorList>
    </citation>
    <scope>NUCLEOTIDE SEQUENCE [LARGE SCALE GENOMIC DNA]</scope>
    <source>
        <strain evidence="4 7">RSA11</strain>
    </source>
</reference>
<dbReference type="InterPro" id="IPR039422">
    <property type="entry name" value="MarR/SlyA-like"/>
</dbReference>
<evidence type="ECO:0000256" key="1">
    <source>
        <dbReference type="ARBA" id="ARBA00023125"/>
    </source>
</evidence>
<dbReference type="Proteomes" id="UP000072605">
    <property type="component" value="Unassembled WGS sequence"/>
</dbReference>
<dbReference type="EMBL" id="JBAWKY010000003">
    <property type="protein sequence ID" value="MEI4462999.1"/>
    <property type="molecule type" value="Genomic_DNA"/>
</dbReference>
<dbReference type="InterPro" id="IPR011991">
    <property type="entry name" value="ArsR-like_HTH"/>
</dbReference>
<proteinExistence type="predicted"/>
<sequence>MKDNLREAVLLFEEVMIHGTERVLKSVEAPVWQMYSPEQLHVLKLVGKYGPISSGRLAAVQGVHKSAISNRLKKLTEKGLVIVERREDDHRTKYISLTEAGRLVATEAEQEIYTYLENLIEGKVEEEEIIQFIETFKKIKEILQLND</sequence>
<dbReference type="Gene3D" id="1.10.10.10">
    <property type="entry name" value="Winged helix-like DNA-binding domain superfamily/Winged helix DNA-binding domain"/>
    <property type="match status" value="1"/>
</dbReference>
<evidence type="ECO:0000313" key="7">
    <source>
        <dbReference type="Proteomes" id="UP000072605"/>
    </source>
</evidence>
<organism evidence="3 6">
    <name type="scientific">Exiguobacterium indicum</name>
    <dbReference type="NCBI Taxonomy" id="296995"/>
    <lineage>
        <taxon>Bacteria</taxon>
        <taxon>Bacillati</taxon>
        <taxon>Bacillota</taxon>
        <taxon>Bacilli</taxon>
        <taxon>Bacillales</taxon>
        <taxon>Bacillales Family XII. Incertae Sedis</taxon>
        <taxon>Exiguobacterium</taxon>
    </lineage>
</organism>
<dbReference type="EMBL" id="LNQL01000003">
    <property type="protein sequence ID" value="KSU48877.1"/>
    <property type="molecule type" value="Genomic_DNA"/>
</dbReference>
<evidence type="ECO:0000313" key="3">
    <source>
        <dbReference type="EMBL" id="KSU48877.1"/>
    </source>
</evidence>
<comment type="caution">
    <text evidence="3">The sequence shown here is derived from an EMBL/GenBank/DDBJ whole genome shotgun (WGS) entry which is preliminary data.</text>
</comment>
<dbReference type="GeneID" id="90837555"/>
<dbReference type="Pfam" id="PF01047">
    <property type="entry name" value="MarR"/>
    <property type="match status" value="1"/>
</dbReference>
<dbReference type="GO" id="GO:0006950">
    <property type="term" value="P:response to stress"/>
    <property type="evidence" value="ECO:0007669"/>
    <property type="project" value="TreeGrafter"/>
</dbReference>
<gene>
    <name evidence="3" type="ORF">AS033_11155</name>
    <name evidence="4" type="ORF">RSA11_14990</name>
    <name evidence="5" type="ORF">SZL87_11225</name>
</gene>
<dbReference type="RefSeq" id="WP_023466958.1">
    <property type="nucleotide sequence ID" value="NZ_FMYN01000003.1"/>
</dbReference>
<dbReference type="SUPFAM" id="SSF46785">
    <property type="entry name" value="Winged helix' DNA-binding domain"/>
    <property type="match status" value="1"/>
</dbReference>
<dbReference type="OrthoDB" id="2401593at2"/>
<dbReference type="Proteomes" id="UP000053797">
    <property type="component" value="Unassembled WGS sequence"/>
</dbReference>
<dbReference type="InterPro" id="IPR036390">
    <property type="entry name" value="WH_DNA-bd_sf"/>
</dbReference>
<dbReference type="EMBL" id="LDQV01000037">
    <property type="protein sequence ID" value="KTR25419.1"/>
    <property type="molecule type" value="Genomic_DNA"/>
</dbReference>
<reference evidence="5 8" key="3">
    <citation type="submission" date="2023-12" db="EMBL/GenBank/DDBJ databases">
        <authorList>
            <person name="Easwaran N."/>
            <person name="Lazarus H.P.S."/>
        </authorList>
    </citation>
    <scope>NUCLEOTIDE SEQUENCE [LARGE SCALE GENOMIC DNA]</scope>
    <source>
        <strain evidence="5 8">VIT-2023</strain>
    </source>
</reference>
<dbReference type="PANTHER" id="PTHR33164:SF102">
    <property type="entry name" value="TRANSCRIPTIONAL REGULATORY PROTEIN"/>
    <property type="match status" value="1"/>
</dbReference>
<feature type="domain" description="HTH marR-type" evidence="2">
    <location>
        <begin position="1"/>
        <end position="141"/>
    </location>
</feature>
<dbReference type="Proteomes" id="UP001387110">
    <property type="component" value="Unassembled WGS sequence"/>
</dbReference>
<reference evidence="3 6" key="1">
    <citation type="journal article" date="2015" name="Int. J. Syst. Evol. Microbiol.">
        <title>Exiguobacterium enclense sp. nov., isolated from sediment.</title>
        <authorList>
            <person name="Dastager S.G."/>
            <person name="Mawlankar R."/>
            <person name="Sonalkar V.V."/>
            <person name="Thorat M.N."/>
            <person name="Mual P."/>
            <person name="Verma A."/>
            <person name="Krishnamurthi S."/>
            <person name="Tang S.K."/>
            <person name="Li W.J."/>
        </authorList>
    </citation>
    <scope>NUCLEOTIDE SEQUENCE [LARGE SCALE GENOMIC DNA]</scope>
    <source>
        <strain evidence="3 6">NIO-1109</strain>
    </source>
</reference>
<dbReference type="InterPro" id="IPR036388">
    <property type="entry name" value="WH-like_DNA-bd_sf"/>
</dbReference>
<dbReference type="GO" id="GO:0003677">
    <property type="term" value="F:DNA binding"/>
    <property type="evidence" value="ECO:0007669"/>
    <property type="project" value="UniProtKB-KW"/>
</dbReference>
<dbReference type="SMART" id="SM00347">
    <property type="entry name" value="HTH_MARR"/>
    <property type="match status" value="1"/>
</dbReference>
<evidence type="ECO:0000313" key="5">
    <source>
        <dbReference type="EMBL" id="MEI4462999.1"/>
    </source>
</evidence>
<dbReference type="CDD" id="cd00090">
    <property type="entry name" value="HTH_ARSR"/>
    <property type="match status" value="1"/>
</dbReference>
<dbReference type="AlphaFoldDB" id="A0A0V8GF39"/>
<keyword evidence="1" id="KW-0238">DNA-binding</keyword>
<accession>A0A0V8GF39</accession>